<dbReference type="PANTHER" id="PTHR30346:SF28">
    <property type="entry name" value="HTH-TYPE TRANSCRIPTIONAL REGULATOR CYNR"/>
    <property type="match status" value="1"/>
</dbReference>
<dbReference type="InterPro" id="IPR036388">
    <property type="entry name" value="WH-like_DNA-bd_sf"/>
</dbReference>
<dbReference type="OrthoDB" id="9803735at2"/>
<dbReference type="InterPro" id="IPR000847">
    <property type="entry name" value="LysR_HTH_N"/>
</dbReference>
<gene>
    <name evidence="7" type="ORF">NS331_20810</name>
</gene>
<reference evidence="7 8" key="1">
    <citation type="journal article" date="2016" name="Front. Microbiol.">
        <title>Genomic Resource of Rice Seed Associated Bacteria.</title>
        <authorList>
            <person name="Midha S."/>
            <person name="Bansal K."/>
            <person name="Sharma S."/>
            <person name="Kumar N."/>
            <person name="Patil P.P."/>
            <person name="Chaudhry V."/>
            <person name="Patil P.B."/>
        </authorList>
    </citation>
    <scope>NUCLEOTIDE SEQUENCE [LARGE SCALE GENOMIC DNA]</scope>
    <source>
        <strain evidence="7 8">NS331</strain>
    </source>
</reference>
<organism evidence="7 8">
    <name type="scientific">Pseudacidovorax intermedius</name>
    <dbReference type="NCBI Taxonomy" id="433924"/>
    <lineage>
        <taxon>Bacteria</taxon>
        <taxon>Pseudomonadati</taxon>
        <taxon>Pseudomonadota</taxon>
        <taxon>Betaproteobacteria</taxon>
        <taxon>Burkholderiales</taxon>
        <taxon>Comamonadaceae</taxon>
        <taxon>Pseudacidovorax</taxon>
    </lineage>
</organism>
<feature type="transmembrane region" description="Helical" evidence="5">
    <location>
        <begin position="90"/>
        <end position="110"/>
    </location>
</feature>
<keyword evidence="2" id="KW-0805">Transcription regulation</keyword>
<evidence type="ECO:0000256" key="5">
    <source>
        <dbReference type="SAM" id="Phobius"/>
    </source>
</evidence>
<keyword evidence="4" id="KW-0804">Transcription</keyword>
<dbReference type="GO" id="GO:0003677">
    <property type="term" value="F:DNA binding"/>
    <property type="evidence" value="ECO:0007669"/>
    <property type="project" value="UniProtKB-KW"/>
</dbReference>
<dbReference type="GO" id="GO:0003700">
    <property type="term" value="F:DNA-binding transcription factor activity"/>
    <property type="evidence" value="ECO:0007669"/>
    <property type="project" value="InterPro"/>
</dbReference>
<dbReference type="PRINTS" id="PR00039">
    <property type="entry name" value="HTHLYSR"/>
</dbReference>
<evidence type="ECO:0000313" key="8">
    <source>
        <dbReference type="Proteomes" id="UP000072741"/>
    </source>
</evidence>
<evidence type="ECO:0000259" key="6">
    <source>
        <dbReference type="PROSITE" id="PS50931"/>
    </source>
</evidence>
<dbReference type="Pfam" id="PF00126">
    <property type="entry name" value="HTH_1"/>
    <property type="match status" value="1"/>
</dbReference>
<proteinExistence type="inferred from homology"/>
<evidence type="ECO:0000313" key="7">
    <source>
        <dbReference type="EMBL" id="KTT15438.1"/>
    </source>
</evidence>
<name>A0A147GN93_9BURK</name>
<dbReference type="SUPFAM" id="SSF53850">
    <property type="entry name" value="Periplasmic binding protein-like II"/>
    <property type="match status" value="1"/>
</dbReference>
<dbReference type="CDD" id="cd08427">
    <property type="entry name" value="PBP2_LTTR_like_2"/>
    <property type="match status" value="1"/>
</dbReference>
<keyword evidence="5" id="KW-0472">Membrane</keyword>
<dbReference type="PANTHER" id="PTHR30346">
    <property type="entry name" value="TRANSCRIPTIONAL DUAL REGULATOR HCAR-RELATED"/>
    <property type="match status" value="1"/>
</dbReference>
<feature type="domain" description="HTH lysR-type" evidence="6">
    <location>
        <begin position="1"/>
        <end position="57"/>
    </location>
</feature>
<dbReference type="Pfam" id="PF03466">
    <property type="entry name" value="LysR_substrate"/>
    <property type="match status" value="1"/>
</dbReference>
<dbReference type="PROSITE" id="PS50931">
    <property type="entry name" value="HTH_LYSR"/>
    <property type="match status" value="1"/>
</dbReference>
<evidence type="ECO:0000256" key="1">
    <source>
        <dbReference type="ARBA" id="ARBA00009437"/>
    </source>
</evidence>
<dbReference type="EMBL" id="LDSL01000144">
    <property type="protein sequence ID" value="KTT15438.1"/>
    <property type="molecule type" value="Genomic_DNA"/>
</dbReference>
<dbReference type="InterPro" id="IPR005119">
    <property type="entry name" value="LysR_subst-bd"/>
</dbReference>
<keyword evidence="8" id="KW-1185">Reference proteome</keyword>
<sequence length="312" mass="33871">MIRELKTFIAIAEAGTFARAGQRIGLTQAAVSAQVQRLEEQLGHALFARAGRTAQLNAEGLNALAQAREVVRLFDEMAAQRRRRPLGGRVVLGAIASAQAIVLPAVLARFRALHPDVHVRVVPGVSFHLLNQVDAGEVDAAIMIRPGFALQADLGWTPLSHEPFRLLVPAALPRPHDWRALLAGQPFIRYDRTSFGGRLVERFLREAQFQVQDSVEIDELDAMAQMVACGVGVALVPEAFGRRAWPRGVVALPLGEHTFFRDIGMARRTTRTAAPAVLELLRLIEEAYAAGNARQAPDAAARPLKGSSSAAR</sequence>
<protein>
    <submittedName>
        <fullName evidence="7">LysR family transcriptional regulator</fullName>
    </submittedName>
</protein>
<keyword evidence="3" id="KW-0238">DNA-binding</keyword>
<dbReference type="SUPFAM" id="SSF46785">
    <property type="entry name" value="Winged helix' DNA-binding domain"/>
    <property type="match status" value="1"/>
</dbReference>
<dbReference type="Gene3D" id="3.40.190.10">
    <property type="entry name" value="Periplasmic binding protein-like II"/>
    <property type="match status" value="2"/>
</dbReference>
<dbReference type="Gene3D" id="1.10.10.10">
    <property type="entry name" value="Winged helix-like DNA-binding domain superfamily/Winged helix DNA-binding domain"/>
    <property type="match status" value="1"/>
</dbReference>
<dbReference type="PATRIC" id="fig|433924.3.peg.1194"/>
<comment type="similarity">
    <text evidence="1">Belongs to the LysR transcriptional regulatory family.</text>
</comment>
<keyword evidence="5" id="KW-0812">Transmembrane</keyword>
<evidence type="ECO:0000256" key="3">
    <source>
        <dbReference type="ARBA" id="ARBA00023125"/>
    </source>
</evidence>
<evidence type="ECO:0000256" key="2">
    <source>
        <dbReference type="ARBA" id="ARBA00023015"/>
    </source>
</evidence>
<evidence type="ECO:0000256" key="4">
    <source>
        <dbReference type="ARBA" id="ARBA00023163"/>
    </source>
</evidence>
<dbReference type="AlphaFoldDB" id="A0A147GN93"/>
<keyword evidence="5" id="KW-1133">Transmembrane helix</keyword>
<comment type="caution">
    <text evidence="7">The sequence shown here is derived from an EMBL/GenBank/DDBJ whole genome shotgun (WGS) entry which is preliminary data.</text>
</comment>
<dbReference type="InterPro" id="IPR036390">
    <property type="entry name" value="WH_DNA-bd_sf"/>
</dbReference>
<accession>A0A147GN93</accession>
<dbReference type="Proteomes" id="UP000072741">
    <property type="component" value="Unassembled WGS sequence"/>
</dbReference>
<dbReference type="GO" id="GO:0032993">
    <property type="term" value="C:protein-DNA complex"/>
    <property type="evidence" value="ECO:0007669"/>
    <property type="project" value="TreeGrafter"/>
</dbReference>
<dbReference type="RefSeq" id="WP_058643853.1">
    <property type="nucleotide sequence ID" value="NZ_LDSL01000144.1"/>
</dbReference>